<evidence type="ECO:0000313" key="3">
    <source>
        <dbReference type="Proteomes" id="UP000235392"/>
    </source>
</evidence>
<feature type="region of interest" description="Disordered" evidence="1">
    <location>
        <begin position="140"/>
        <end position="162"/>
    </location>
</feature>
<proteinExistence type="predicted"/>
<name>A0A2N5SZ52_9BASI</name>
<gene>
    <name evidence="2" type="ORF">PCASD_23793</name>
</gene>
<comment type="caution">
    <text evidence="2">The sequence shown here is derived from an EMBL/GenBank/DDBJ whole genome shotgun (WGS) entry which is preliminary data.</text>
</comment>
<evidence type="ECO:0000313" key="2">
    <source>
        <dbReference type="EMBL" id="PLW18516.1"/>
    </source>
</evidence>
<reference evidence="2 3" key="1">
    <citation type="submission" date="2017-11" db="EMBL/GenBank/DDBJ databases">
        <title>De novo assembly and phasing of dikaryotic genomes from two isolates of Puccinia coronata f. sp. avenae, the causal agent of oat crown rust.</title>
        <authorList>
            <person name="Miller M.E."/>
            <person name="Zhang Y."/>
            <person name="Omidvar V."/>
            <person name="Sperschneider J."/>
            <person name="Schwessinger B."/>
            <person name="Raley C."/>
            <person name="Palmer J.M."/>
            <person name="Garnica D."/>
            <person name="Upadhyaya N."/>
            <person name="Rathjen J."/>
            <person name="Taylor J.M."/>
            <person name="Park R.F."/>
            <person name="Dodds P.N."/>
            <person name="Hirsch C.D."/>
            <person name="Kianian S.F."/>
            <person name="Figueroa M."/>
        </authorList>
    </citation>
    <scope>NUCLEOTIDE SEQUENCE [LARGE SCALE GENOMIC DNA]</scope>
    <source>
        <strain evidence="2">12SD80</strain>
    </source>
</reference>
<sequence length="162" mass="17884">MNCQQHSFTDSAPTFTHLIHSLGRILNFGVESAIGHRLRNPYPKSPVKMRLYTLFPLLTALLFATASVNAGREAGPGCFPISSVETRNMTCDSELGCEHICGIEFTYGKWQCGKCTGEYHYDGITDCIRDHEKVKCKLCSEDDSDQPTSSDFVGEPPAVDSD</sequence>
<accession>A0A2N5SZ52</accession>
<dbReference type="AlphaFoldDB" id="A0A2N5SZ52"/>
<protein>
    <submittedName>
        <fullName evidence="2">Uncharacterized protein</fullName>
    </submittedName>
</protein>
<dbReference type="EMBL" id="PGCI01000731">
    <property type="protein sequence ID" value="PLW18516.1"/>
    <property type="molecule type" value="Genomic_DNA"/>
</dbReference>
<dbReference type="Proteomes" id="UP000235392">
    <property type="component" value="Unassembled WGS sequence"/>
</dbReference>
<organism evidence="2 3">
    <name type="scientific">Puccinia coronata f. sp. avenae</name>
    <dbReference type="NCBI Taxonomy" id="200324"/>
    <lineage>
        <taxon>Eukaryota</taxon>
        <taxon>Fungi</taxon>
        <taxon>Dikarya</taxon>
        <taxon>Basidiomycota</taxon>
        <taxon>Pucciniomycotina</taxon>
        <taxon>Pucciniomycetes</taxon>
        <taxon>Pucciniales</taxon>
        <taxon>Pucciniaceae</taxon>
        <taxon>Puccinia</taxon>
    </lineage>
</organism>
<evidence type="ECO:0000256" key="1">
    <source>
        <dbReference type="SAM" id="MobiDB-lite"/>
    </source>
</evidence>